<comment type="subcellular location">
    <subcellularLocation>
        <location evidence="1">Nucleus</location>
    </subcellularLocation>
</comment>
<dbReference type="SMART" id="SM00380">
    <property type="entry name" value="AP2"/>
    <property type="match status" value="1"/>
</dbReference>
<gene>
    <name evidence="9" type="ORF">LLUT_LOCUS22362</name>
</gene>
<evidence type="ECO:0000256" key="2">
    <source>
        <dbReference type="ARBA" id="ARBA00023015"/>
    </source>
</evidence>
<feature type="compositionally biased region" description="Basic residues" evidence="7">
    <location>
        <begin position="89"/>
        <end position="98"/>
    </location>
</feature>
<evidence type="ECO:0000256" key="3">
    <source>
        <dbReference type="ARBA" id="ARBA00023125"/>
    </source>
</evidence>
<dbReference type="PROSITE" id="PS51032">
    <property type="entry name" value="AP2_ERF"/>
    <property type="match status" value="1"/>
</dbReference>
<dbReference type="InterPro" id="IPR001471">
    <property type="entry name" value="AP2/ERF_dom"/>
</dbReference>
<feature type="domain" description="AP2/ERF" evidence="8">
    <location>
        <begin position="94"/>
        <end position="152"/>
    </location>
</feature>
<evidence type="ECO:0000313" key="9">
    <source>
        <dbReference type="EMBL" id="CAL0321302.1"/>
    </source>
</evidence>
<sequence>MEFDSSFSQHQNHLSSKPFSWEDFFFFNEENNNNTLPFNFKDSSSYSNSSLFSLSSTESQEVSSNSQVLKETQPPSLYSSTPPKDQSSNKHKRPFRGVRSRPWGKFAAEIRDSTRNGVRVWIGTFDTAEAAALAYDQAALSTRGAMAVLNFPEQVVRESLKGMTYNNNNGNNPNLEDGYSPVLELKRKHTMRRKCKSSGASNNKRTKRGDIGLEMVSKNVLVLEDLGSDYLEQLLSLTSSQVI</sequence>
<protein>
    <recommendedName>
        <fullName evidence="8">AP2/ERF domain-containing protein</fullName>
    </recommendedName>
</protein>
<dbReference type="FunFam" id="3.30.730.10:FF:000001">
    <property type="entry name" value="Ethylene-responsive transcription factor 2"/>
    <property type="match status" value="1"/>
</dbReference>
<comment type="caution">
    <text evidence="9">The sequence shown here is derived from an EMBL/GenBank/DDBJ whole genome shotgun (WGS) entry which is preliminary data.</text>
</comment>
<dbReference type="AlphaFoldDB" id="A0AAV1XJH6"/>
<dbReference type="Proteomes" id="UP001497480">
    <property type="component" value="Unassembled WGS sequence"/>
</dbReference>
<feature type="compositionally biased region" description="Polar residues" evidence="7">
    <location>
        <begin position="73"/>
        <end position="86"/>
    </location>
</feature>
<proteinExistence type="inferred from homology"/>
<evidence type="ECO:0000313" key="10">
    <source>
        <dbReference type="Proteomes" id="UP001497480"/>
    </source>
</evidence>
<dbReference type="Gene3D" id="3.30.730.10">
    <property type="entry name" value="AP2/ERF domain"/>
    <property type="match status" value="1"/>
</dbReference>
<dbReference type="InterPro" id="IPR016177">
    <property type="entry name" value="DNA-bd_dom_sf"/>
</dbReference>
<dbReference type="GO" id="GO:0009873">
    <property type="term" value="P:ethylene-activated signaling pathway"/>
    <property type="evidence" value="ECO:0007669"/>
    <property type="project" value="InterPro"/>
</dbReference>
<dbReference type="GO" id="GO:0005634">
    <property type="term" value="C:nucleus"/>
    <property type="evidence" value="ECO:0007669"/>
    <property type="project" value="UniProtKB-SubCell"/>
</dbReference>
<evidence type="ECO:0000256" key="6">
    <source>
        <dbReference type="ARBA" id="ARBA00024343"/>
    </source>
</evidence>
<dbReference type="InterPro" id="IPR044808">
    <property type="entry name" value="ERF_plant"/>
</dbReference>
<evidence type="ECO:0000259" key="8">
    <source>
        <dbReference type="PROSITE" id="PS51032"/>
    </source>
</evidence>
<dbReference type="Pfam" id="PF00847">
    <property type="entry name" value="AP2"/>
    <property type="match status" value="1"/>
</dbReference>
<feature type="region of interest" description="Disordered" evidence="7">
    <location>
        <begin position="62"/>
        <end position="98"/>
    </location>
</feature>
<keyword evidence="10" id="KW-1185">Reference proteome</keyword>
<evidence type="ECO:0000256" key="5">
    <source>
        <dbReference type="ARBA" id="ARBA00023242"/>
    </source>
</evidence>
<keyword evidence="3" id="KW-0238">DNA-binding</keyword>
<dbReference type="EMBL" id="CAXHTB010000015">
    <property type="protein sequence ID" value="CAL0321302.1"/>
    <property type="molecule type" value="Genomic_DNA"/>
</dbReference>
<dbReference type="InterPro" id="IPR036955">
    <property type="entry name" value="AP2/ERF_dom_sf"/>
</dbReference>
<accession>A0AAV1XJH6</accession>
<keyword evidence="4" id="KW-0804">Transcription</keyword>
<keyword evidence="5" id="KW-0539">Nucleus</keyword>
<comment type="similarity">
    <text evidence="6">Belongs to the AP2/ERF transcription factor family. ERF subfamily.</text>
</comment>
<dbReference type="PRINTS" id="PR00367">
    <property type="entry name" value="ETHRSPELEMNT"/>
</dbReference>
<dbReference type="SUPFAM" id="SSF54171">
    <property type="entry name" value="DNA-binding domain"/>
    <property type="match status" value="1"/>
</dbReference>
<organism evidence="9 10">
    <name type="scientific">Lupinus luteus</name>
    <name type="common">European yellow lupine</name>
    <dbReference type="NCBI Taxonomy" id="3873"/>
    <lineage>
        <taxon>Eukaryota</taxon>
        <taxon>Viridiplantae</taxon>
        <taxon>Streptophyta</taxon>
        <taxon>Embryophyta</taxon>
        <taxon>Tracheophyta</taxon>
        <taxon>Spermatophyta</taxon>
        <taxon>Magnoliopsida</taxon>
        <taxon>eudicotyledons</taxon>
        <taxon>Gunneridae</taxon>
        <taxon>Pentapetalae</taxon>
        <taxon>rosids</taxon>
        <taxon>fabids</taxon>
        <taxon>Fabales</taxon>
        <taxon>Fabaceae</taxon>
        <taxon>Papilionoideae</taxon>
        <taxon>50 kb inversion clade</taxon>
        <taxon>genistoids sensu lato</taxon>
        <taxon>core genistoids</taxon>
        <taxon>Genisteae</taxon>
        <taxon>Lupinus</taxon>
    </lineage>
</organism>
<evidence type="ECO:0000256" key="7">
    <source>
        <dbReference type="SAM" id="MobiDB-lite"/>
    </source>
</evidence>
<dbReference type="GO" id="GO:0003700">
    <property type="term" value="F:DNA-binding transcription factor activity"/>
    <property type="evidence" value="ECO:0007669"/>
    <property type="project" value="InterPro"/>
</dbReference>
<keyword evidence="2" id="KW-0805">Transcription regulation</keyword>
<dbReference type="PANTHER" id="PTHR31190:SF193">
    <property type="entry name" value="AP2 DOMAIN CLASS TRANSCRIPTION FACTOR"/>
    <property type="match status" value="1"/>
</dbReference>
<reference evidence="9 10" key="1">
    <citation type="submission" date="2024-03" db="EMBL/GenBank/DDBJ databases">
        <authorList>
            <person name="Martinez-Hernandez J."/>
        </authorList>
    </citation>
    <scope>NUCLEOTIDE SEQUENCE [LARGE SCALE GENOMIC DNA]</scope>
</reference>
<evidence type="ECO:0000256" key="1">
    <source>
        <dbReference type="ARBA" id="ARBA00004123"/>
    </source>
</evidence>
<dbReference type="CDD" id="cd00018">
    <property type="entry name" value="AP2"/>
    <property type="match status" value="1"/>
</dbReference>
<name>A0AAV1XJH6_LUPLU</name>
<dbReference type="GO" id="GO:0003677">
    <property type="term" value="F:DNA binding"/>
    <property type="evidence" value="ECO:0007669"/>
    <property type="project" value="UniProtKB-KW"/>
</dbReference>
<dbReference type="PANTHER" id="PTHR31190">
    <property type="entry name" value="DNA-BINDING DOMAIN"/>
    <property type="match status" value="1"/>
</dbReference>
<evidence type="ECO:0000256" key="4">
    <source>
        <dbReference type="ARBA" id="ARBA00023163"/>
    </source>
</evidence>